<dbReference type="PANTHER" id="PTHR36181">
    <property type="entry name" value="INTRON-ENCODED ENDONUCLEASE AI3-RELATED"/>
    <property type="match status" value="1"/>
</dbReference>
<dbReference type="Gene3D" id="3.10.28.10">
    <property type="entry name" value="Homing endonucleases"/>
    <property type="match status" value="2"/>
</dbReference>
<dbReference type="GO" id="GO:0005739">
    <property type="term" value="C:mitochondrion"/>
    <property type="evidence" value="ECO:0007669"/>
    <property type="project" value="UniProtKB-ARBA"/>
</dbReference>
<gene>
    <name evidence="2" type="primary">orf359</name>
</gene>
<dbReference type="InterPro" id="IPR027434">
    <property type="entry name" value="Homing_endonucl"/>
</dbReference>
<protein>
    <submittedName>
        <fullName evidence="2">LAGLIDADG endonuclease</fullName>
    </submittedName>
</protein>
<dbReference type="FunFam" id="3.10.28.10:FF:000010">
    <property type="entry name" value="LAGLIDADG homing endonuclease I-LtrII"/>
    <property type="match status" value="1"/>
</dbReference>
<dbReference type="AlphaFoldDB" id="A0A2H4NRR4"/>
<keyword evidence="2" id="KW-0378">Hydrolase</keyword>
<evidence type="ECO:0000313" key="2">
    <source>
        <dbReference type="EMBL" id="ATV95675.1"/>
    </source>
</evidence>
<feature type="domain" description="Homing endonuclease LAGLIDADG" evidence="1">
    <location>
        <begin position="148"/>
        <end position="247"/>
    </location>
</feature>
<keyword evidence="2" id="KW-0496">Mitochondrion</keyword>
<reference evidence="2" key="1">
    <citation type="submission" date="2017-08" db="EMBL/GenBank/DDBJ databases">
        <title>The genome sequence of Bipolaris cookei reveals mechanisms of pathogenesis underlying target leaf spot of sorghum.</title>
        <authorList>
            <person name="Zaccaron A.Z."/>
            <person name="Bluhm B.H."/>
        </authorList>
    </citation>
    <scope>NUCLEOTIDE SEQUENCE</scope>
    <source>
        <strain evidence="2">LSLP18</strain>
    </source>
</reference>
<dbReference type="Pfam" id="PF00961">
    <property type="entry name" value="LAGLIDADG_1"/>
    <property type="match status" value="2"/>
</dbReference>
<accession>A0A2H4NRR4</accession>
<dbReference type="GeneID" id="35116715"/>
<sequence>MISIRENPASKLGWSVVVCFQISLHVKDRAILNSIEAFFGGIGLNKQGKNKWTLVVFSLNDLQKIIEHFDNYPIITQKYGDYLLFREAVLLILRKEHLTLAGLEKIVAIKASMNLGLSKKLEQAFPNIIPKTRPLICTTEIPNPFWVAGFTSGEGCFFFNIGKDTKSKLGYRVRVGFQLTQHVRDRQMLTLLEKYFGCGKYYLSKDHRHGDYLVSDVSALANYIIPFFSQYKIVGIKEKDYLCWSKTIHLIIAKKHLTPEGLDQIRKIRENMNTKRVLVDSESATLEVGKNIIPNVDTTKRGRVKPIIVQEVKSGKTFNSVREAYLGLQDKVPMTTINRYLDTGKPVRGYIFFNLNKKS</sequence>
<dbReference type="PANTHER" id="PTHR36181:SF4">
    <property type="entry name" value="LAGLIDADG ENDONUCLEASE"/>
    <property type="match status" value="1"/>
</dbReference>
<dbReference type="SUPFAM" id="SSF55608">
    <property type="entry name" value="Homing endonucleases"/>
    <property type="match status" value="2"/>
</dbReference>
<dbReference type="EMBL" id="MF784482">
    <property type="protein sequence ID" value="ATV95675.1"/>
    <property type="molecule type" value="Genomic_DNA"/>
</dbReference>
<keyword evidence="2" id="KW-0255">Endonuclease</keyword>
<geneLocation type="mitochondrion" evidence="2"/>
<proteinExistence type="predicted"/>
<evidence type="ECO:0000259" key="1">
    <source>
        <dbReference type="Pfam" id="PF00961"/>
    </source>
</evidence>
<feature type="domain" description="Homing endonuclease LAGLIDADG" evidence="1">
    <location>
        <begin position="2"/>
        <end position="89"/>
    </location>
</feature>
<name>A0A2H4NRR4_9PLEO</name>
<dbReference type="RefSeq" id="YP_009445505.1">
    <property type="nucleotide sequence ID" value="NC_036417.1"/>
</dbReference>
<dbReference type="InterPro" id="IPR004860">
    <property type="entry name" value="LAGLIDADG_dom"/>
</dbReference>
<dbReference type="InterPro" id="IPR051289">
    <property type="entry name" value="LAGLIDADG_Endonuclease"/>
</dbReference>
<dbReference type="GO" id="GO:0004519">
    <property type="term" value="F:endonuclease activity"/>
    <property type="evidence" value="ECO:0007669"/>
    <property type="project" value="UniProtKB-KW"/>
</dbReference>
<organism evidence="2">
    <name type="scientific">Bipolaris cookei</name>
    <dbReference type="NCBI Taxonomy" id="74410"/>
    <lineage>
        <taxon>Eukaryota</taxon>
        <taxon>Fungi</taxon>
        <taxon>Dikarya</taxon>
        <taxon>Ascomycota</taxon>
        <taxon>Pezizomycotina</taxon>
        <taxon>Dothideomycetes</taxon>
        <taxon>Pleosporomycetidae</taxon>
        <taxon>Pleosporales</taxon>
        <taxon>Pleosporineae</taxon>
        <taxon>Pleosporaceae</taxon>
        <taxon>Bipolaris</taxon>
    </lineage>
</organism>
<keyword evidence="2" id="KW-0540">Nuclease</keyword>